<dbReference type="Proteomes" id="UP001595528">
    <property type="component" value="Unassembled WGS sequence"/>
</dbReference>
<evidence type="ECO:0000313" key="2">
    <source>
        <dbReference type="EMBL" id="MFC3228949.1"/>
    </source>
</evidence>
<dbReference type="Pfam" id="PF00563">
    <property type="entry name" value="EAL"/>
    <property type="match status" value="1"/>
</dbReference>
<dbReference type="PANTHER" id="PTHR33121:SF79">
    <property type="entry name" value="CYCLIC DI-GMP PHOSPHODIESTERASE PDED-RELATED"/>
    <property type="match status" value="1"/>
</dbReference>
<dbReference type="InterPro" id="IPR050706">
    <property type="entry name" value="Cyclic-di-GMP_PDE-like"/>
</dbReference>
<dbReference type="InterPro" id="IPR001633">
    <property type="entry name" value="EAL_dom"/>
</dbReference>
<keyword evidence="3" id="KW-1185">Reference proteome</keyword>
<dbReference type="InterPro" id="IPR035919">
    <property type="entry name" value="EAL_sf"/>
</dbReference>
<dbReference type="Gene3D" id="3.20.20.450">
    <property type="entry name" value="EAL domain"/>
    <property type="match status" value="1"/>
</dbReference>
<dbReference type="RefSeq" id="WP_379902610.1">
    <property type="nucleotide sequence ID" value="NZ_JBHRTR010000029.1"/>
</dbReference>
<feature type="domain" description="EAL" evidence="1">
    <location>
        <begin position="111"/>
        <end position="367"/>
    </location>
</feature>
<dbReference type="SUPFAM" id="SSF141868">
    <property type="entry name" value="EAL domain-like"/>
    <property type="match status" value="1"/>
</dbReference>
<dbReference type="PROSITE" id="PS50883">
    <property type="entry name" value="EAL"/>
    <property type="match status" value="1"/>
</dbReference>
<dbReference type="SMART" id="SM00052">
    <property type="entry name" value="EAL"/>
    <property type="match status" value="1"/>
</dbReference>
<dbReference type="PANTHER" id="PTHR33121">
    <property type="entry name" value="CYCLIC DI-GMP PHOSPHODIESTERASE PDEF"/>
    <property type="match status" value="1"/>
</dbReference>
<proteinExistence type="predicted"/>
<gene>
    <name evidence="2" type="ORF">ACFOGJ_17020</name>
</gene>
<reference evidence="3" key="1">
    <citation type="journal article" date="2019" name="Int. J. Syst. Evol. Microbiol.">
        <title>The Global Catalogue of Microorganisms (GCM) 10K type strain sequencing project: providing services to taxonomists for standard genome sequencing and annotation.</title>
        <authorList>
            <consortium name="The Broad Institute Genomics Platform"/>
            <consortium name="The Broad Institute Genome Sequencing Center for Infectious Disease"/>
            <person name="Wu L."/>
            <person name="Ma J."/>
        </authorList>
    </citation>
    <scope>NUCLEOTIDE SEQUENCE [LARGE SCALE GENOMIC DNA]</scope>
    <source>
        <strain evidence="3">KCTC 42964</strain>
    </source>
</reference>
<evidence type="ECO:0000313" key="3">
    <source>
        <dbReference type="Proteomes" id="UP001595528"/>
    </source>
</evidence>
<comment type="caution">
    <text evidence="2">The sequence shown here is derived from an EMBL/GenBank/DDBJ whole genome shotgun (WGS) entry which is preliminary data.</text>
</comment>
<protein>
    <submittedName>
        <fullName evidence="2">EAL domain-containing protein</fullName>
    </submittedName>
</protein>
<organism evidence="2 3">
    <name type="scientific">Marinibaculum pumilum</name>
    <dbReference type="NCBI Taxonomy" id="1766165"/>
    <lineage>
        <taxon>Bacteria</taxon>
        <taxon>Pseudomonadati</taxon>
        <taxon>Pseudomonadota</taxon>
        <taxon>Alphaproteobacteria</taxon>
        <taxon>Rhodospirillales</taxon>
        <taxon>Rhodospirillaceae</taxon>
        <taxon>Marinibaculum</taxon>
    </lineage>
</organism>
<name>A0ABV7L317_9PROT</name>
<accession>A0ABV7L317</accession>
<evidence type="ECO:0000259" key="1">
    <source>
        <dbReference type="PROSITE" id="PS50883"/>
    </source>
</evidence>
<dbReference type="EMBL" id="JBHRTR010000029">
    <property type="protein sequence ID" value="MFC3228949.1"/>
    <property type="molecule type" value="Genomic_DNA"/>
</dbReference>
<sequence length="367" mass="39155">MIVWIAIALSALAVLLGGAALALALGRLATLRHQVRLAMAAAVEAAERADEATAQLDRLDPEGNPALAAELEDVKQLLAQLASRIDTASGRAAIGASGGAGRGEATGSVAAQSMTVAVQEAIEANRIDIYLQPVVTLPQRTPRFMTASCRLRDSGGRVLPPDQAMAMVAHLGLAQELDNQMLFRCVQMVRRMKRRPRKVGLFCSLSPASLADADFFAQFSEYLESEPELADFLVFELPLAALEDAGGAAARRLTHLMEMGFHLGVTTLTTPRISAEELAQAGISFVRIDAAHLIRADREEEEGPDLDLQETANRDWLSAYVALRREGILPIAVHVDGEGQVPALLDLEVGLAQGRVFGAAELAGQEP</sequence>